<dbReference type="RefSeq" id="WP_093184843.1">
    <property type="nucleotide sequence ID" value="NZ_FMYH01000006.1"/>
</dbReference>
<feature type="domain" description="HTH luxR-type" evidence="4">
    <location>
        <begin position="147"/>
        <end position="218"/>
    </location>
</feature>
<feature type="modified residue" description="4-aspartylphosphate" evidence="3">
    <location>
        <position position="60"/>
    </location>
</feature>
<evidence type="ECO:0000256" key="1">
    <source>
        <dbReference type="ARBA" id="ARBA00022553"/>
    </source>
</evidence>
<dbReference type="PANTHER" id="PTHR45566:SF1">
    <property type="entry name" value="HTH-TYPE TRANSCRIPTIONAL REGULATOR YHJB-RELATED"/>
    <property type="match status" value="1"/>
</dbReference>
<dbReference type="AlphaFoldDB" id="A0A1G6TLP5"/>
<keyword evidence="1 3" id="KW-0597">Phosphoprotein</keyword>
<dbReference type="CDD" id="cd17535">
    <property type="entry name" value="REC_NarL-like"/>
    <property type="match status" value="1"/>
</dbReference>
<evidence type="ECO:0000313" key="6">
    <source>
        <dbReference type="EMBL" id="SDD30008.1"/>
    </source>
</evidence>
<dbReference type="PROSITE" id="PS50043">
    <property type="entry name" value="HTH_LUXR_2"/>
    <property type="match status" value="1"/>
</dbReference>
<organism evidence="6 7">
    <name type="scientific">Sanguibacter gelidistatuariae</name>
    <dbReference type="NCBI Taxonomy" id="1814289"/>
    <lineage>
        <taxon>Bacteria</taxon>
        <taxon>Bacillati</taxon>
        <taxon>Actinomycetota</taxon>
        <taxon>Actinomycetes</taxon>
        <taxon>Micrococcales</taxon>
        <taxon>Sanguibacteraceae</taxon>
        <taxon>Sanguibacter</taxon>
    </lineage>
</organism>
<dbReference type="SUPFAM" id="SSF52172">
    <property type="entry name" value="CheY-like"/>
    <property type="match status" value="1"/>
</dbReference>
<gene>
    <name evidence="6" type="ORF">SAMN05216410_3142</name>
</gene>
<keyword evidence="7" id="KW-1185">Reference proteome</keyword>
<dbReference type="EMBL" id="FMYH01000006">
    <property type="protein sequence ID" value="SDD30008.1"/>
    <property type="molecule type" value="Genomic_DNA"/>
</dbReference>
<reference evidence="6 7" key="1">
    <citation type="submission" date="2016-09" db="EMBL/GenBank/DDBJ databases">
        <authorList>
            <person name="Capua I."/>
            <person name="De Benedictis P."/>
            <person name="Joannis T."/>
            <person name="Lombin L.H."/>
            <person name="Cattoli G."/>
        </authorList>
    </citation>
    <scope>NUCLEOTIDE SEQUENCE [LARGE SCALE GENOMIC DNA]</scope>
    <source>
        <strain evidence="6 7">ISLP-3</strain>
    </source>
</reference>
<evidence type="ECO:0000256" key="2">
    <source>
        <dbReference type="ARBA" id="ARBA00023125"/>
    </source>
</evidence>
<dbReference type="InterPro" id="IPR000792">
    <property type="entry name" value="Tscrpt_reg_LuxR_C"/>
</dbReference>
<proteinExistence type="predicted"/>
<evidence type="ECO:0000256" key="3">
    <source>
        <dbReference type="PROSITE-ProRule" id="PRU00169"/>
    </source>
</evidence>
<evidence type="ECO:0000259" key="4">
    <source>
        <dbReference type="PROSITE" id="PS50043"/>
    </source>
</evidence>
<dbReference type="Pfam" id="PF00072">
    <property type="entry name" value="Response_reg"/>
    <property type="match status" value="1"/>
</dbReference>
<dbReference type="PANTHER" id="PTHR45566">
    <property type="entry name" value="HTH-TYPE TRANSCRIPTIONAL REGULATOR YHJB-RELATED"/>
    <property type="match status" value="1"/>
</dbReference>
<dbReference type="SUPFAM" id="SSF46894">
    <property type="entry name" value="C-terminal effector domain of the bipartite response regulators"/>
    <property type="match status" value="1"/>
</dbReference>
<dbReference type="PRINTS" id="PR00038">
    <property type="entry name" value="HTHLUXR"/>
</dbReference>
<keyword evidence="2 6" id="KW-0238">DNA-binding</keyword>
<dbReference type="InterPro" id="IPR001789">
    <property type="entry name" value="Sig_transdc_resp-reg_receiver"/>
</dbReference>
<dbReference type="Proteomes" id="UP000199039">
    <property type="component" value="Unassembled WGS sequence"/>
</dbReference>
<dbReference type="InterPro" id="IPR016032">
    <property type="entry name" value="Sig_transdc_resp-reg_C-effctor"/>
</dbReference>
<dbReference type="InterPro" id="IPR011006">
    <property type="entry name" value="CheY-like_superfamily"/>
</dbReference>
<dbReference type="Pfam" id="PF00196">
    <property type="entry name" value="GerE"/>
    <property type="match status" value="1"/>
</dbReference>
<evidence type="ECO:0000313" key="7">
    <source>
        <dbReference type="Proteomes" id="UP000199039"/>
    </source>
</evidence>
<dbReference type="InterPro" id="IPR058245">
    <property type="entry name" value="NreC/VraR/RcsB-like_REC"/>
</dbReference>
<dbReference type="SMART" id="SM00448">
    <property type="entry name" value="REC"/>
    <property type="match status" value="1"/>
</dbReference>
<dbReference type="PROSITE" id="PS50110">
    <property type="entry name" value="RESPONSE_REGULATORY"/>
    <property type="match status" value="1"/>
</dbReference>
<accession>A0A1G6TLP5</accession>
<dbReference type="Gene3D" id="3.40.50.2300">
    <property type="match status" value="1"/>
</dbReference>
<dbReference type="OrthoDB" id="5145487at2"/>
<sequence length="221" mass="23448">MRASERPIRVAVVEDHTLFRSMLDHIVTTTDGLELAASCATVTQARTLITPGSADVALLDVDLPDGNGIALGVLLCRTDPNIKVVLLSAQDAIGLMLDLPKDVAGTWSYLSKTSTNDSGALVRAIKVAADGGSTLDPALLRRMRPRVGTKVAELTNRQYSVLRLLASGLSNAGIARELVITEKSVQNHVYAVYATLGIDASPECNPRVMAALKLIEETGSD</sequence>
<dbReference type="InterPro" id="IPR051015">
    <property type="entry name" value="EvgA-like"/>
</dbReference>
<feature type="domain" description="Response regulatory" evidence="5">
    <location>
        <begin position="9"/>
        <end position="127"/>
    </location>
</feature>
<name>A0A1G6TLP5_9MICO</name>
<dbReference type="SMART" id="SM00421">
    <property type="entry name" value="HTH_LUXR"/>
    <property type="match status" value="1"/>
</dbReference>
<dbReference type="GO" id="GO:0003677">
    <property type="term" value="F:DNA binding"/>
    <property type="evidence" value="ECO:0007669"/>
    <property type="project" value="UniProtKB-KW"/>
</dbReference>
<dbReference type="GO" id="GO:0000160">
    <property type="term" value="P:phosphorelay signal transduction system"/>
    <property type="evidence" value="ECO:0007669"/>
    <property type="project" value="InterPro"/>
</dbReference>
<evidence type="ECO:0000259" key="5">
    <source>
        <dbReference type="PROSITE" id="PS50110"/>
    </source>
</evidence>
<protein>
    <submittedName>
        <fullName evidence="6">DNA-binding response regulator, NarL/FixJ family, contains REC and HTH domains</fullName>
    </submittedName>
</protein>
<dbReference type="CDD" id="cd06170">
    <property type="entry name" value="LuxR_C_like"/>
    <property type="match status" value="1"/>
</dbReference>
<dbReference type="STRING" id="1814289.SAMN05216410_3142"/>
<dbReference type="GO" id="GO:0006355">
    <property type="term" value="P:regulation of DNA-templated transcription"/>
    <property type="evidence" value="ECO:0007669"/>
    <property type="project" value="InterPro"/>
</dbReference>